<dbReference type="InterPro" id="IPR041678">
    <property type="entry name" value="TetR_C_16"/>
</dbReference>
<reference evidence="7" key="1">
    <citation type="submission" date="2016-10" db="EMBL/GenBank/DDBJ databases">
        <authorList>
            <person name="Varghese N."/>
            <person name="Submissions S."/>
        </authorList>
    </citation>
    <scope>NUCLEOTIDE SEQUENCE [LARGE SCALE GENOMIC DNA]</scope>
    <source>
        <strain evidence="7">DSM 17465</strain>
    </source>
</reference>
<dbReference type="PANTHER" id="PTHR30055:SF234">
    <property type="entry name" value="HTH-TYPE TRANSCRIPTIONAL REGULATOR BETI"/>
    <property type="match status" value="1"/>
</dbReference>
<dbReference type="EMBL" id="FPBD01000003">
    <property type="protein sequence ID" value="SFT82286.1"/>
    <property type="molecule type" value="Genomic_DNA"/>
</dbReference>
<keyword evidence="3" id="KW-0804">Transcription</keyword>
<dbReference type="RefSeq" id="WP_083416866.1">
    <property type="nucleotide sequence ID" value="NZ_FPBD01000003.1"/>
</dbReference>
<evidence type="ECO:0000256" key="1">
    <source>
        <dbReference type="ARBA" id="ARBA00023015"/>
    </source>
</evidence>
<accession>A0A1I7B527</accession>
<feature type="domain" description="HTH tetR-type" evidence="5">
    <location>
        <begin position="10"/>
        <end position="70"/>
    </location>
</feature>
<evidence type="ECO:0000313" key="6">
    <source>
        <dbReference type="EMBL" id="SFT82286.1"/>
    </source>
</evidence>
<gene>
    <name evidence="6" type="ORF">SAMN05444141_103642</name>
</gene>
<evidence type="ECO:0000259" key="5">
    <source>
        <dbReference type="PROSITE" id="PS50977"/>
    </source>
</evidence>
<keyword evidence="2 4" id="KW-0238">DNA-binding</keyword>
<keyword evidence="7" id="KW-1185">Reference proteome</keyword>
<dbReference type="Proteomes" id="UP000183371">
    <property type="component" value="Unassembled WGS sequence"/>
</dbReference>
<evidence type="ECO:0000313" key="7">
    <source>
        <dbReference type="Proteomes" id="UP000183371"/>
    </source>
</evidence>
<dbReference type="Pfam" id="PF17920">
    <property type="entry name" value="TetR_C_16"/>
    <property type="match status" value="1"/>
</dbReference>
<dbReference type="Gene3D" id="1.10.357.10">
    <property type="entry name" value="Tetracycline Repressor, domain 2"/>
    <property type="match status" value="1"/>
</dbReference>
<dbReference type="GO" id="GO:0003700">
    <property type="term" value="F:DNA-binding transcription factor activity"/>
    <property type="evidence" value="ECO:0007669"/>
    <property type="project" value="TreeGrafter"/>
</dbReference>
<evidence type="ECO:0000256" key="3">
    <source>
        <dbReference type="ARBA" id="ARBA00023163"/>
    </source>
</evidence>
<dbReference type="GO" id="GO:0000976">
    <property type="term" value="F:transcription cis-regulatory region binding"/>
    <property type="evidence" value="ECO:0007669"/>
    <property type="project" value="TreeGrafter"/>
</dbReference>
<dbReference type="AlphaFoldDB" id="A0A1I7B527"/>
<evidence type="ECO:0000256" key="2">
    <source>
        <dbReference type="ARBA" id="ARBA00023125"/>
    </source>
</evidence>
<dbReference type="InterPro" id="IPR036271">
    <property type="entry name" value="Tet_transcr_reg_TetR-rel_C_sf"/>
</dbReference>
<dbReference type="InterPro" id="IPR050109">
    <property type="entry name" value="HTH-type_TetR-like_transc_reg"/>
</dbReference>
<feature type="DNA-binding region" description="H-T-H motif" evidence="4">
    <location>
        <begin position="33"/>
        <end position="52"/>
    </location>
</feature>
<dbReference type="PROSITE" id="PS50977">
    <property type="entry name" value="HTH_TETR_2"/>
    <property type="match status" value="1"/>
</dbReference>
<dbReference type="InterPro" id="IPR009057">
    <property type="entry name" value="Homeodomain-like_sf"/>
</dbReference>
<dbReference type="InterPro" id="IPR001647">
    <property type="entry name" value="HTH_TetR"/>
</dbReference>
<sequence length="195" mass="21503">MSQNKQRDAAQTKDRILQAAGAKFSQKGYDSAGTREIADLAEANIALVTRYFGSKENLFREAVLPGMTMAPLMIGDMENIPARIAHYMTTKNLDGPMTLDPTQAILRSMGNETVAPMIREALGNKVVDELSDSIKGDDAKLRSILVIAFLFGLDAMMRVMHLSPEEKDEKQAMEKLIKETLEGLMLPEALQETQG</sequence>
<organism evidence="6 7">
    <name type="scientific">Pseudovibrio denitrificans</name>
    <dbReference type="NCBI Taxonomy" id="258256"/>
    <lineage>
        <taxon>Bacteria</taxon>
        <taxon>Pseudomonadati</taxon>
        <taxon>Pseudomonadota</taxon>
        <taxon>Alphaproteobacteria</taxon>
        <taxon>Hyphomicrobiales</taxon>
        <taxon>Stappiaceae</taxon>
        <taxon>Pseudovibrio</taxon>
    </lineage>
</organism>
<dbReference type="Pfam" id="PF00440">
    <property type="entry name" value="TetR_N"/>
    <property type="match status" value="1"/>
</dbReference>
<evidence type="ECO:0000256" key="4">
    <source>
        <dbReference type="PROSITE-ProRule" id="PRU00335"/>
    </source>
</evidence>
<dbReference type="SUPFAM" id="SSF46689">
    <property type="entry name" value="Homeodomain-like"/>
    <property type="match status" value="1"/>
</dbReference>
<dbReference type="SUPFAM" id="SSF48498">
    <property type="entry name" value="Tetracyclin repressor-like, C-terminal domain"/>
    <property type="match status" value="1"/>
</dbReference>
<protein>
    <submittedName>
        <fullName evidence="6">Transcriptional regulator, TetR family</fullName>
    </submittedName>
</protein>
<name>A0A1I7B527_9HYPH</name>
<dbReference type="PANTHER" id="PTHR30055">
    <property type="entry name" value="HTH-TYPE TRANSCRIPTIONAL REGULATOR RUTR"/>
    <property type="match status" value="1"/>
</dbReference>
<keyword evidence="1" id="KW-0805">Transcription regulation</keyword>
<proteinExistence type="predicted"/>